<dbReference type="Proteomes" id="UP001212411">
    <property type="component" value="Chromosome 1"/>
</dbReference>
<dbReference type="EMBL" id="CP115611">
    <property type="protein sequence ID" value="WBW72876.1"/>
    <property type="molecule type" value="Genomic_DNA"/>
</dbReference>
<sequence length="231" mass="25788">MTMAKEKHLKAGSDNSLSKMSEKLKARLKYAVFKVDRGWENQTLDQVESLIRKKKGMHKRSRSINDLDTMGLRKTYSFDEKPRKVRANSFSRLISPREDFLQLISRNLSSSSPSSVSSSLDRTSPPWLNSHDALLEKPKIPFDLPSSSPISLNGGLATILNSHMAFLHEGEQGGFAFNRSLPSTLYIENHIKDHSLVPFSLSREECKAAEAILSLVHAVPSGNFSIEGFEG</sequence>
<evidence type="ECO:0000256" key="5">
    <source>
        <dbReference type="ARBA" id="ARBA00022491"/>
    </source>
</evidence>
<dbReference type="AlphaFoldDB" id="A0AAE9WCD3"/>
<keyword evidence="4" id="KW-0963">Cytoplasm</keyword>
<proteinExistence type="inferred from homology"/>
<dbReference type="GO" id="GO:0005737">
    <property type="term" value="C:cytoplasm"/>
    <property type="evidence" value="ECO:0007669"/>
    <property type="project" value="UniProtKB-SubCell"/>
</dbReference>
<evidence type="ECO:0000256" key="4">
    <source>
        <dbReference type="ARBA" id="ARBA00022490"/>
    </source>
</evidence>
<dbReference type="InterPro" id="IPR039198">
    <property type="entry name" value="Srl3/Whi5"/>
</dbReference>
<name>A0AAE9WCD3_9SCHI</name>
<keyword evidence="7" id="KW-0804">Transcription</keyword>
<dbReference type="InterPro" id="IPR013734">
    <property type="entry name" value="TF_Nrm1/Whi5"/>
</dbReference>
<comment type="subcellular location">
    <subcellularLocation>
        <location evidence="2">Cytoplasm</location>
    </subcellularLocation>
    <subcellularLocation>
        <location evidence="1">Nucleus</location>
    </subcellularLocation>
</comment>
<keyword evidence="5" id="KW-0678">Repressor</keyword>
<dbReference type="GeneID" id="80875657"/>
<dbReference type="GO" id="GO:0005634">
    <property type="term" value="C:nucleus"/>
    <property type="evidence" value="ECO:0007669"/>
    <property type="project" value="UniProtKB-SubCell"/>
</dbReference>
<evidence type="ECO:0000256" key="8">
    <source>
        <dbReference type="ARBA" id="ARBA00023242"/>
    </source>
</evidence>
<dbReference type="GO" id="GO:0000082">
    <property type="term" value="P:G1/S transition of mitotic cell cycle"/>
    <property type="evidence" value="ECO:0007669"/>
    <property type="project" value="InterPro"/>
</dbReference>
<evidence type="ECO:0000256" key="7">
    <source>
        <dbReference type="ARBA" id="ARBA00023163"/>
    </source>
</evidence>
<evidence type="ECO:0000256" key="1">
    <source>
        <dbReference type="ARBA" id="ARBA00004123"/>
    </source>
</evidence>
<protein>
    <submittedName>
        <fullName evidence="9">SBF complex transcription corepressor, Whi5</fullName>
    </submittedName>
</protein>
<accession>A0AAE9WCD3</accession>
<dbReference type="Pfam" id="PF08528">
    <property type="entry name" value="Whi5"/>
    <property type="match status" value="1"/>
</dbReference>
<keyword evidence="10" id="KW-1185">Reference proteome</keyword>
<evidence type="ECO:0000313" key="10">
    <source>
        <dbReference type="Proteomes" id="UP001212411"/>
    </source>
</evidence>
<evidence type="ECO:0000256" key="6">
    <source>
        <dbReference type="ARBA" id="ARBA00023015"/>
    </source>
</evidence>
<gene>
    <name evidence="9" type="primary">whi5</name>
    <name evidence="9" type="ORF">SOMG_02176</name>
</gene>
<evidence type="ECO:0000256" key="2">
    <source>
        <dbReference type="ARBA" id="ARBA00004496"/>
    </source>
</evidence>
<comment type="similarity">
    <text evidence="3">Belongs to the WHI5/NRM1 family.</text>
</comment>
<dbReference type="PANTHER" id="PTHR28246:SF1">
    <property type="entry name" value="G1-SPECIFIC TRANSCRIPTIONAL REPRESSOR WHI5-RELATED"/>
    <property type="match status" value="1"/>
</dbReference>
<dbReference type="RefSeq" id="XP_056037119.1">
    <property type="nucleotide sequence ID" value="XM_056180968.1"/>
</dbReference>
<dbReference type="GO" id="GO:0003712">
    <property type="term" value="F:transcription coregulator activity"/>
    <property type="evidence" value="ECO:0007669"/>
    <property type="project" value="TreeGrafter"/>
</dbReference>
<dbReference type="PANTHER" id="PTHR28246">
    <property type="entry name" value="G1-SPECIFIC TRANSCRIPTIONAL REPRESSOR WHI5-RELATED"/>
    <property type="match status" value="1"/>
</dbReference>
<keyword evidence="6" id="KW-0805">Transcription regulation</keyword>
<keyword evidence="8" id="KW-0539">Nucleus</keyword>
<evidence type="ECO:0000256" key="3">
    <source>
        <dbReference type="ARBA" id="ARBA00006922"/>
    </source>
</evidence>
<dbReference type="KEGG" id="som:SOMG_02176"/>
<organism evidence="9 10">
    <name type="scientific">Schizosaccharomyces osmophilus</name>
    <dbReference type="NCBI Taxonomy" id="2545709"/>
    <lineage>
        <taxon>Eukaryota</taxon>
        <taxon>Fungi</taxon>
        <taxon>Dikarya</taxon>
        <taxon>Ascomycota</taxon>
        <taxon>Taphrinomycotina</taxon>
        <taxon>Schizosaccharomycetes</taxon>
        <taxon>Schizosaccharomycetales</taxon>
        <taxon>Schizosaccharomycetaceae</taxon>
        <taxon>Schizosaccharomyces</taxon>
    </lineage>
</organism>
<evidence type="ECO:0000313" key="9">
    <source>
        <dbReference type="EMBL" id="WBW72876.1"/>
    </source>
</evidence>
<reference evidence="9 10" key="1">
    <citation type="journal article" date="2023" name="G3 (Bethesda)">
        <title>A high-quality reference genome for the fission yeast Schizosaccharomyces osmophilus.</title>
        <authorList>
            <person name="Jia G.S."/>
            <person name="Zhang W.C."/>
            <person name="Liang Y."/>
            <person name="Liu X.H."/>
            <person name="Rhind N."/>
            <person name="Pidoux A."/>
            <person name="Brysch-Herzberg M."/>
            <person name="Du L.L."/>
        </authorList>
    </citation>
    <scope>NUCLEOTIDE SEQUENCE [LARGE SCALE GENOMIC DNA]</scope>
    <source>
        <strain evidence="9 10">CBS 15793</strain>
    </source>
</reference>